<reference evidence="1 2" key="1">
    <citation type="submission" date="2022-01" db="EMBL/GenBank/DDBJ databases">
        <title>Whole genome-based taxonomy of the Shewanellaceae.</title>
        <authorList>
            <person name="Martin-Rodriguez A.J."/>
        </authorList>
    </citation>
    <scope>NUCLEOTIDE SEQUENCE [LARGE SCALE GENOMIC DNA]</scope>
    <source>
        <strain evidence="1 2">DSM 24955</strain>
    </source>
</reference>
<name>A0ABT0KRF9_9GAMM</name>
<dbReference type="EMBL" id="JAKIKU010000007">
    <property type="protein sequence ID" value="MCL1046438.1"/>
    <property type="molecule type" value="Genomic_DNA"/>
</dbReference>
<accession>A0ABT0KRF9</accession>
<evidence type="ECO:0000313" key="2">
    <source>
        <dbReference type="Proteomes" id="UP001202134"/>
    </source>
</evidence>
<keyword evidence="2" id="KW-1185">Reference proteome</keyword>
<gene>
    <name evidence="1" type="ORF">L2737_14060</name>
</gene>
<comment type="caution">
    <text evidence="1">The sequence shown here is derived from an EMBL/GenBank/DDBJ whole genome shotgun (WGS) entry which is preliminary data.</text>
</comment>
<protein>
    <submittedName>
        <fullName evidence="1">Uncharacterized protein</fullName>
    </submittedName>
</protein>
<evidence type="ECO:0000313" key="1">
    <source>
        <dbReference type="EMBL" id="MCL1046438.1"/>
    </source>
</evidence>
<proteinExistence type="predicted"/>
<organism evidence="1 2">
    <name type="scientific">Shewanella electrodiphila</name>
    <dbReference type="NCBI Taxonomy" id="934143"/>
    <lineage>
        <taxon>Bacteria</taxon>
        <taxon>Pseudomonadati</taxon>
        <taxon>Pseudomonadota</taxon>
        <taxon>Gammaproteobacteria</taxon>
        <taxon>Alteromonadales</taxon>
        <taxon>Shewanellaceae</taxon>
        <taxon>Shewanella</taxon>
    </lineage>
</organism>
<dbReference type="Proteomes" id="UP001202134">
    <property type="component" value="Unassembled WGS sequence"/>
</dbReference>
<sequence length="139" mass="15323">MPVEPPTITKEKKQLTKILSCNEHTLVQMNSAEFIELTISHKQKQGMSKEQAANEVGTILSNASPAGEQYWDKYRDKIKTLSGYIPVFDDGIALAALAIDMQRSGNVSINISSQLILENLLSYSKAMQALEEILLALGI</sequence>
<dbReference type="RefSeq" id="WP_248956114.1">
    <property type="nucleotide sequence ID" value="NZ_JAKIKU010000007.1"/>
</dbReference>